<dbReference type="Proteomes" id="UP000253201">
    <property type="component" value="Unassembled WGS sequence"/>
</dbReference>
<evidence type="ECO:0000313" key="2">
    <source>
        <dbReference type="Proteomes" id="UP000253201"/>
    </source>
</evidence>
<accession>A0ABX9FU70</accession>
<dbReference type="EMBL" id="QNRL01000006">
    <property type="protein sequence ID" value="RBP09988.1"/>
    <property type="molecule type" value="Genomic_DNA"/>
</dbReference>
<protein>
    <submittedName>
        <fullName evidence="1">Uncharacterized protein</fullName>
    </submittedName>
</protein>
<keyword evidence="2" id="KW-1185">Reference proteome</keyword>
<proteinExistence type="predicted"/>
<sequence>MSLDPVYEARASVTFSSLTAKWAAGKKAKVDVREVTISANPPVFRGCDALRNSQSFPVFLEKTTGFALFTVEILR</sequence>
<evidence type="ECO:0000313" key="1">
    <source>
        <dbReference type="EMBL" id="RBP09988.1"/>
    </source>
</evidence>
<name>A0ABX9FU70_9ENTR</name>
<comment type="caution">
    <text evidence="1">The sequence shown here is derived from an EMBL/GenBank/DDBJ whole genome shotgun (WGS) entry which is preliminary data.</text>
</comment>
<organism evidence="1 2">
    <name type="scientific">Pseudocitrobacter faecalis</name>
    <dbReference type="NCBI Taxonomy" id="1398493"/>
    <lineage>
        <taxon>Bacteria</taxon>
        <taxon>Pseudomonadati</taxon>
        <taxon>Pseudomonadota</taxon>
        <taxon>Gammaproteobacteria</taxon>
        <taxon>Enterobacterales</taxon>
        <taxon>Enterobacteriaceae</taxon>
        <taxon>Pseudocitrobacter</taxon>
    </lineage>
</organism>
<gene>
    <name evidence="1" type="ORF">DFQ50_10646</name>
</gene>
<reference evidence="1 2" key="1">
    <citation type="submission" date="2018-06" db="EMBL/GenBank/DDBJ databases">
        <title>Genomic Encyclopedia of Type Strains, Phase IV (KMG-IV): sequencing the most valuable type-strain genomes for metagenomic binning, comparative biology and taxonomic classification.</title>
        <authorList>
            <person name="Goeker M."/>
        </authorList>
    </citation>
    <scope>NUCLEOTIDE SEQUENCE [LARGE SCALE GENOMIC DNA]</scope>
    <source>
        <strain evidence="1 2">DSM 27453</strain>
    </source>
</reference>